<evidence type="ECO:0000313" key="2">
    <source>
        <dbReference type="EMBL" id="SNT44384.1"/>
    </source>
</evidence>
<organism evidence="2 3">
    <name type="scientific">Actinomadura meyerae</name>
    <dbReference type="NCBI Taxonomy" id="240840"/>
    <lineage>
        <taxon>Bacteria</taxon>
        <taxon>Bacillati</taxon>
        <taxon>Actinomycetota</taxon>
        <taxon>Actinomycetes</taxon>
        <taxon>Streptosporangiales</taxon>
        <taxon>Thermomonosporaceae</taxon>
        <taxon>Actinomadura</taxon>
    </lineage>
</organism>
<feature type="compositionally biased region" description="Basic residues" evidence="1">
    <location>
        <begin position="107"/>
        <end position="119"/>
    </location>
</feature>
<accession>A0A239MQJ1</accession>
<protein>
    <submittedName>
        <fullName evidence="2">Uncharacterized protein</fullName>
    </submittedName>
</protein>
<dbReference type="EMBL" id="FZOR01000030">
    <property type="protein sequence ID" value="SNT44384.1"/>
    <property type="molecule type" value="Genomic_DNA"/>
</dbReference>
<evidence type="ECO:0000313" key="3">
    <source>
        <dbReference type="Proteomes" id="UP000198318"/>
    </source>
</evidence>
<dbReference type="RefSeq" id="WP_245869255.1">
    <property type="nucleotide sequence ID" value="NZ_FZOR01000030.1"/>
</dbReference>
<feature type="region of interest" description="Disordered" evidence="1">
    <location>
        <begin position="97"/>
        <end position="119"/>
    </location>
</feature>
<keyword evidence="3" id="KW-1185">Reference proteome</keyword>
<reference evidence="2 3" key="1">
    <citation type="submission" date="2017-06" db="EMBL/GenBank/DDBJ databases">
        <authorList>
            <person name="Kim H.J."/>
            <person name="Triplett B.A."/>
        </authorList>
    </citation>
    <scope>NUCLEOTIDE SEQUENCE [LARGE SCALE GENOMIC DNA]</scope>
    <source>
        <strain evidence="2 3">DSM 44715</strain>
    </source>
</reference>
<evidence type="ECO:0000256" key="1">
    <source>
        <dbReference type="SAM" id="MobiDB-lite"/>
    </source>
</evidence>
<feature type="compositionally biased region" description="Low complexity" evidence="1">
    <location>
        <begin position="97"/>
        <end position="106"/>
    </location>
</feature>
<name>A0A239MQJ1_9ACTN</name>
<proteinExistence type="predicted"/>
<dbReference type="AlphaFoldDB" id="A0A239MQJ1"/>
<dbReference type="Proteomes" id="UP000198318">
    <property type="component" value="Unassembled WGS sequence"/>
</dbReference>
<sequence>MSRDTHPGVQCPHCQSHLALVPVPGNPVPGNSATVPATISATMPTALPATIPVLPVAAKEEWQPPPVAEVLAVYAGRAKDTKTAVRGAAKVRESLNRAKAAAAQRRTAQRTARHTPKSA</sequence>
<gene>
    <name evidence="2" type="ORF">SAMN05443665_103045</name>
</gene>